<dbReference type="SMART" id="SM00065">
    <property type="entry name" value="GAF"/>
    <property type="match status" value="1"/>
</dbReference>
<dbReference type="CDD" id="cd00130">
    <property type="entry name" value="PAS"/>
    <property type="match status" value="1"/>
</dbReference>
<dbReference type="InterPro" id="IPR001610">
    <property type="entry name" value="PAC"/>
</dbReference>
<proteinExistence type="predicted"/>
<dbReference type="NCBIfam" id="TIGR00229">
    <property type="entry name" value="sensory_box"/>
    <property type="match status" value="1"/>
</dbReference>
<dbReference type="RefSeq" id="WP_345711063.1">
    <property type="nucleotide sequence ID" value="NZ_BAABIL010000097.1"/>
</dbReference>
<reference evidence="5" key="1">
    <citation type="journal article" date="2019" name="Int. J. Syst. Evol. Microbiol.">
        <title>The Global Catalogue of Microorganisms (GCM) 10K type strain sequencing project: providing services to taxonomists for standard genome sequencing and annotation.</title>
        <authorList>
            <consortium name="The Broad Institute Genomics Platform"/>
            <consortium name="The Broad Institute Genome Sequencing Center for Infectious Disease"/>
            <person name="Wu L."/>
            <person name="Ma J."/>
        </authorList>
    </citation>
    <scope>NUCLEOTIDE SEQUENCE [LARGE SCALE GENOMIC DNA]</scope>
    <source>
        <strain evidence="5">JCM 18126</strain>
    </source>
</reference>
<dbReference type="Proteomes" id="UP001501195">
    <property type="component" value="Unassembled WGS sequence"/>
</dbReference>
<dbReference type="InterPro" id="IPR052016">
    <property type="entry name" value="Bact_Sigma-Reg"/>
</dbReference>
<comment type="caution">
    <text evidence="4">The sequence shown here is derived from an EMBL/GenBank/DDBJ whole genome shotgun (WGS) entry which is preliminary data.</text>
</comment>
<dbReference type="Pfam" id="PF13426">
    <property type="entry name" value="PAS_9"/>
    <property type="match status" value="1"/>
</dbReference>
<dbReference type="InterPro" id="IPR003018">
    <property type="entry name" value="GAF"/>
</dbReference>
<keyword evidence="1" id="KW-0378">Hydrolase</keyword>
<dbReference type="Pfam" id="PF07228">
    <property type="entry name" value="SpoIIE"/>
    <property type="match status" value="1"/>
</dbReference>
<dbReference type="InterPro" id="IPR000014">
    <property type="entry name" value="PAS"/>
</dbReference>
<dbReference type="SMART" id="SM00331">
    <property type="entry name" value="PP2C_SIG"/>
    <property type="match status" value="1"/>
</dbReference>
<dbReference type="SUPFAM" id="SSF81606">
    <property type="entry name" value="PP2C-like"/>
    <property type="match status" value="1"/>
</dbReference>
<dbReference type="SUPFAM" id="SSF55785">
    <property type="entry name" value="PYP-like sensor domain (PAS domain)"/>
    <property type="match status" value="1"/>
</dbReference>
<dbReference type="Pfam" id="PF01590">
    <property type="entry name" value="GAF"/>
    <property type="match status" value="1"/>
</dbReference>
<evidence type="ECO:0000313" key="4">
    <source>
        <dbReference type="EMBL" id="GAA4967827.1"/>
    </source>
</evidence>
<evidence type="ECO:0000259" key="2">
    <source>
        <dbReference type="PROSITE" id="PS50112"/>
    </source>
</evidence>
<dbReference type="PANTHER" id="PTHR43156">
    <property type="entry name" value="STAGE II SPORULATION PROTEIN E-RELATED"/>
    <property type="match status" value="1"/>
</dbReference>
<protein>
    <recommendedName>
        <fullName evidence="6">PAS domain S-box-containing protein</fullName>
    </recommendedName>
</protein>
<gene>
    <name evidence="4" type="ORF">GCM10023225_07880</name>
</gene>
<dbReference type="InterPro" id="IPR000700">
    <property type="entry name" value="PAS-assoc_C"/>
</dbReference>
<organism evidence="4 5">
    <name type="scientific">Kineococcus glutinatus</name>
    <dbReference type="NCBI Taxonomy" id="1070872"/>
    <lineage>
        <taxon>Bacteria</taxon>
        <taxon>Bacillati</taxon>
        <taxon>Actinomycetota</taxon>
        <taxon>Actinomycetes</taxon>
        <taxon>Kineosporiales</taxon>
        <taxon>Kineosporiaceae</taxon>
        <taxon>Kineococcus</taxon>
    </lineage>
</organism>
<dbReference type="InterPro" id="IPR001932">
    <property type="entry name" value="PPM-type_phosphatase-like_dom"/>
</dbReference>
<name>A0ABP9HD40_9ACTN</name>
<dbReference type="InterPro" id="IPR029016">
    <property type="entry name" value="GAF-like_dom_sf"/>
</dbReference>
<dbReference type="Gene3D" id="3.60.40.10">
    <property type="entry name" value="PPM-type phosphatase domain"/>
    <property type="match status" value="1"/>
</dbReference>
<dbReference type="SMART" id="SM00086">
    <property type="entry name" value="PAC"/>
    <property type="match status" value="1"/>
</dbReference>
<dbReference type="Gene3D" id="3.30.450.20">
    <property type="entry name" value="PAS domain"/>
    <property type="match status" value="1"/>
</dbReference>
<sequence>MERVIDGGAVTATAGKTFPEVVHDESAAVLLVDLEQRAVLFANVLAEQLAPGVGLPADIEEWSRSAGLRSSAGDELDGTAAPLSRVAAGQPVRGEVVTAARASDASAPRELLWVVGLPLTGAPAPLSRQALVVILPVRAHDAVRRTQARAEDLHARAVIASDLAFTISDPRQPDDPLVWVNPAFERATGFAAADVLGRNCRFLQGPDTDRETVGRIRKALDAGQPVSELLLNYRADGTAFWNEVVISPVRDAEGTITHHVGVQSDVTHRVRAEVERDAALAEARRARRRLEFLARITDSLSQVLDPQAALQLLPRLVVPEMARWAFAAVVDGKGRTRQISTTHEDEALAPQVRRFQELHATGLLDSSTTLRVLAGRQGPTLIPDISDALVSAGASPDMAATITALGLGSAIVVPLRARHATTGTLTLLSGPDRPPYTEDDLQTAVDLGLRGGLALENARLYAEQRRSSETLQRSLLTPPASPEDITVVTRYLPAAEAAQVGGDWYDAFGQPDGSTVVVIGDVMGHDVSAAAAMGHLRTVVRTLAYDRQAGPAEVLDRTDRAMQGLAVHTLATAVVAQVRPPGPDGRRELRWCRAGHLPPLLLGPDGTVRPLPGTGLILGLDAEHEREDQVGEILPGSTLLLYTDGLVERRDAVMDERLEELRAALAELAHLPLGELCDALLARMLARGSDDDVAVVAVHVGGP</sequence>
<feature type="domain" description="PAS" evidence="2">
    <location>
        <begin position="177"/>
        <end position="223"/>
    </location>
</feature>
<evidence type="ECO:0008006" key="6">
    <source>
        <dbReference type="Google" id="ProtNLM"/>
    </source>
</evidence>
<dbReference type="PROSITE" id="PS50112">
    <property type="entry name" value="PAS"/>
    <property type="match status" value="1"/>
</dbReference>
<dbReference type="Gene3D" id="3.30.450.40">
    <property type="match status" value="1"/>
</dbReference>
<dbReference type="SUPFAM" id="SSF55781">
    <property type="entry name" value="GAF domain-like"/>
    <property type="match status" value="1"/>
</dbReference>
<feature type="domain" description="PAC" evidence="3">
    <location>
        <begin position="224"/>
        <end position="278"/>
    </location>
</feature>
<dbReference type="PROSITE" id="PS50113">
    <property type="entry name" value="PAC"/>
    <property type="match status" value="1"/>
</dbReference>
<dbReference type="InterPro" id="IPR036457">
    <property type="entry name" value="PPM-type-like_dom_sf"/>
</dbReference>
<evidence type="ECO:0000313" key="5">
    <source>
        <dbReference type="Proteomes" id="UP001501195"/>
    </source>
</evidence>
<evidence type="ECO:0000259" key="3">
    <source>
        <dbReference type="PROSITE" id="PS50113"/>
    </source>
</evidence>
<accession>A0ABP9HD40</accession>
<dbReference type="InterPro" id="IPR035965">
    <property type="entry name" value="PAS-like_dom_sf"/>
</dbReference>
<keyword evidence="5" id="KW-1185">Reference proteome</keyword>
<evidence type="ECO:0000256" key="1">
    <source>
        <dbReference type="ARBA" id="ARBA00022801"/>
    </source>
</evidence>
<dbReference type="EMBL" id="BAABIL010000097">
    <property type="protein sequence ID" value="GAA4967827.1"/>
    <property type="molecule type" value="Genomic_DNA"/>
</dbReference>
<dbReference type="PANTHER" id="PTHR43156:SF2">
    <property type="entry name" value="STAGE II SPORULATION PROTEIN E"/>
    <property type="match status" value="1"/>
</dbReference>